<accession>A0A3R6FMU1</accession>
<keyword evidence="2" id="KW-1185">Reference proteome</keyword>
<protein>
    <submittedName>
        <fullName evidence="1">Uncharacterized protein</fullName>
    </submittedName>
</protein>
<comment type="caution">
    <text evidence="1">The sequence shown here is derived from an EMBL/GenBank/DDBJ whole genome shotgun (WGS) entry which is preliminary data.</text>
</comment>
<reference evidence="1 2" key="1">
    <citation type="submission" date="2018-08" db="EMBL/GenBank/DDBJ databases">
        <title>A genome reference for cultivated species of the human gut microbiota.</title>
        <authorList>
            <person name="Zou Y."/>
            <person name="Xue W."/>
            <person name="Luo G."/>
        </authorList>
    </citation>
    <scope>NUCLEOTIDE SEQUENCE [LARGE SCALE GENOMIC DNA]</scope>
    <source>
        <strain evidence="1 2">AF42-9</strain>
    </source>
</reference>
<name>A0A3R6FMU1_9BACT</name>
<evidence type="ECO:0000313" key="1">
    <source>
        <dbReference type="EMBL" id="RHK53054.1"/>
    </source>
</evidence>
<evidence type="ECO:0000313" key="2">
    <source>
        <dbReference type="Proteomes" id="UP000286598"/>
    </source>
</evidence>
<organism evidence="1 2">
    <name type="scientific">Leyella stercorea</name>
    <dbReference type="NCBI Taxonomy" id="363265"/>
    <lineage>
        <taxon>Bacteria</taxon>
        <taxon>Pseudomonadati</taxon>
        <taxon>Bacteroidota</taxon>
        <taxon>Bacteroidia</taxon>
        <taxon>Bacteroidales</taxon>
        <taxon>Prevotellaceae</taxon>
        <taxon>Leyella</taxon>
    </lineage>
</organism>
<dbReference type="Proteomes" id="UP000286598">
    <property type="component" value="Unassembled WGS sequence"/>
</dbReference>
<dbReference type="AlphaFoldDB" id="A0A3R6FMU1"/>
<dbReference type="OrthoDB" id="1071556at2"/>
<dbReference type="EMBL" id="QRNO01000002">
    <property type="protein sequence ID" value="RHK53054.1"/>
    <property type="molecule type" value="Genomic_DNA"/>
</dbReference>
<sequence>MNRISRFISAYLKGRQERKAEQRKAVMQSESLKVVQVMEFQKQLYICYNNIPLIDIRYVENVQTVLNDARTIREKYIESNNIKFGAQ</sequence>
<proteinExistence type="predicted"/>
<gene>
    <name evidence="1" type="ORF">DW060_00910</name>
</gene>